<dbReference type="EMBL" id="JAVDVW010000001">
    <property type="protein sequence ID" value="MDR7099153.1"/>
    <property type="molecule type" value="Genomic_DNA"/>
</dbReference>
<gene>
    <name evidence="3" type="ORF">J2X04_001500</name>
</gene>
<dbReference type="InterPro" id="IPR002541">
    <property type="entry name" value="Cyt_c_assembly"/>
</dbReference>
<organism evidence="3 4">
    <name type="scientific">Agrilutibacter niabensis</name>
    <dbReference type="NCBI Taxonomy" id="380628"/>
    <lineage>
        <taxon>Bacteria</taxon>
        <taxon>Pseudomonadati</taxon>
        <taxon>Pseudomonadota</taxon>
        <taxon>Gammaproteobacteria</taxon>
        <taxon>Lysobacterales</taxon>
        <taxon>Lysobacteraceae</taxon>
        <taxon>Agrilutibacter</taxon>
    </lineage>
</organism>
<sequence>MTIVLIAIVLYLVAAGLLVSQLRQERGHSLRWVIPALPAVVLHFMAHAMTWRMAGGADLHFFAALSLVGLGMATMTTLYGATGRLAALGVVVFPIAAATLYAYAQHGQVNAEALDWRLQLHAWCALLAYATLAIAALLAITLWLQERALRRREFHGWLRALPPLVELESLLFRTITVGFILLTATLLTGVLFVENLFAQHLVHKTVLSVLSWLAFGALLLGRWRRGWRGATAVRWTLTAMALLVLAFFGSKFVLELILGRS</sequence>
<feature type="transmembrane region" description="Helical" evidence="1">
    <location>
        <begin position="235"/>
        <end position="258"/>
    </location>
</feature>
<dbReference type="InterPro" id="IPR052372">
    <property type="entry name" value="YpjD/HemX"/>
</dbReference>
<keyword evidence="4" id="KW-1185">Reference proteome</keyword>
<feature type="transmembrane region" description="Helical" evidence="1">
    <location>
        <begin position="205"/>
        <end position="223"/>
    </location>
</feature>
<keyword evidence="1" id="KW-0812">Transmembrane</keyword>
<keyword evidence="1" id="KW-0472">Membrane</keyword>
<dbReference type="PANTHER" id="PTHR38034:SF1">
    <property type="entry name" value="INNER MEMBRANE PROTEIN YPJD"/>
    <property type="match status" value="1"/>
</dbReference>
<dbReference type="Proteomes" id="UP001267878">
    <property type="component" value="Unassembled WGS sequence"/>
</dbReference>
<name>A0ABU1VNU2_9GAMM</name>
<dbReference type="RefSeq" id="WP_310053338.1">
    <property type="nucleotide sequence ID" value="NZ_JAVDVW010000001.1"/>
</dbReference>
<feature type="domain" description="Cytochrome c assembly protein" evidence="2">
    <location>
        <begin position="51"/>
        <end position="257"/>
    </location>
</feature>
<evidence type="ECO:0000259" key="2">
    <source>
        <dbReference type="Pfam" id="PF01578"/>
    </source>
</evidence>
<evidence type="ECO:0000256" key="1">
    <source>
        <dbReference type="SAM" id="Phobius"/>
    </source>
</evidence>
<accession>A0ABU1VNU2</accession>
<evidence type="ECO:0000313" key="4">
    <source>
        <dbReference type="Proteomes" id="UP001267878"/>
    </source>
</evidence>
<reference evidence="3 4" key="1">
    <citation type="submission" date="2023-07" db="EMBL/GenBank/DDBJ databases">
        <title>Sorghum-associated microbial communities from plants grown in Nebraska, USA.</title>
        <authorList>
            <person name="Schachtman D."/>
        </authorList>
    </citation>
    <scope>NUCLEOTIDE SEQUENCE [LARGE SCALE GENOMIC DNA]</scope>
    <source>
        <strain evidence="3 4">BE187</strain>
    </source>
</reference>
<feature type="transmembrane region" description="Helical" evidence="1">
    <location>
        <begin position="85"/>
        <end position="103"/>
    </location>
</feature>
<feature type="transmembrane region" description="Helical" evidence="1">
    <location>
        <begin position="61"/>
        <end position="79"/>
    </location>
</feature>
<dbReference type="Pfam" id="PF01578">
    <property type="entry name" value="Cytochrom_C_asm"/>
    <property type="match status" value="1"/>
</dbReference>
<feature type="transmembrane region" description="Helical" evidence="1">
    <location>
        <begin position="170"/>
        <end position="193"/>
    </location>
</feature>
<proteinExistence type="predicted"/>
<comment type="caution">
    <text evidence="3">The sequence shown here is derived from an EMBL/GenBank/DDBJ whole genome shotgun (WGS) entry which is preliminary data.</text>
</comment>
<feature type="transmembrane region" description="Helical" evidence="1">
    <location>
        <begin position="123"/>
        <end position="144"/>
    </location>
</feature>
<keyword evidence="1" id="KW-1133">Transmembrane helix</keyword>
<evidence type="ECO:0000313" key="3">
    <source>
        <dbReference type="EMBL" id="MDR7099153.1"/>
    </source>
</evidence>
<feature type="transmembrane region" description="Helical" evidence="1">
    <location>
        <begin position="30"/>
        <end position="49"/>
    </location>
</feature>
<protein>
    <submittedName>
        <fullName evidence="3">ABC-type uncharacterized transport system permease subunit</fullName>
    </submittedName>
</protein>
<dbReference type="PANTHER" id="PTHR38034">
    <property type="entry name" value="INNER MEMBRANE PROTEIN YPJD"/>
    <property type="match status" value="1"/>
</dbReference>